<dbReference type="InterPro" id="IPR001478">
    <property type="entry name" value="PDZ"/>
</dbReference>
<dbReference type="Gene3D" id="2.30.42.10">
    <property type="match status" value="2"/>
</dbReference>
<dbReference type="PROSITE" id="PS50106">
    <property type="entry name" value="PDZ"/>
    <property type="match status" value="1"/>
</dbReference>
<accession>A0A9N8ENR8</accession>
<feature type="domain" description="PDZ" evidence="1">
    <location>
        <begin position="40"/>
        <end position="108"/>
    </location>
</feature>
<dbReference type="SMART" id="SM00228">
    <property type="entry name" value="PDZ"/>
    <property type="match status" value="2"/>
</dbReference>
<dbReference type="Proteomes" id="UP001153069">
    <property type="component" value="Unassembled WGS sequence"/>
</dbReference>
<name>A0A9N8ENR8_9STRA</name>
<protein>
    <recommendedName>
        <fullName evidence="1">PDZ domain-containing protein</fullName>
    </recommendedName>
</protein>
<evidence type="ECO:0000313" key="2">
    <source>
        <dbReference type="EMBL" id="CAB9522706.1"/>
    </source>
</evidence>
<dbReference type="InterPro" id="IPR036034">
    <property type="entry name" value="PDZ_sf"/>
</dbReference>
<organism evidence="2 3">
    <name type="scientific">Seminavis robusta</name>
    <dbReference type="NCBI Taxonomy" id="568900"/>
    <lineage>
        <taxon>Eukaryota</taxon>
        <taxon>Sar</taxon>
        <taxon>Stramenopiles</taxon>
        <taxon>Ochrophyta</taxon>
        <taxon>Bacillariophyta</taxon>
        <taxon>Bacillariophyceae</taxon>
        <taxon>Bacillariophycidae</taxon>
        <taxon>Naviculales</taxon>
        <taxon>Naviculaceae</taxon>
        <taxon>Seminavis</taxon>
    </lineage>
</organism>
<sequence length="236" mass="25768">MTARVHEFNHSLVRPFAEPASKRRIVKACFVKATTKTRCGLSLARRRSGHFVVRKILPDSLAASTPLKPGMLVHTINNKQLTTLSSKEAAKTLVRAEGQVTILATIATGGGANNVATTTKKESEDKRVPRITWKRRPRQKGVFCKRYGARLSEDPSGGYVVISHILHGSPFEHTSLEAGMTILEIDNQSCRGMPPAQIAYKIDSIVVTSSVLIGKKDGTPVVKVVCTRTGHILSYL</sequence>
<dbReference type="SUPFAM" id="SSF50156">
    <property type="entry name" value="PDZ domain-like"/>
    <property type="match status" value="2"/>
</dbReference>
<proteinExistence type="predicted"/>
<evidence type="ECO:0000259" key="1">
    <source>
        <dbReference type="PROSITE" id="PS50106"/>
    </source>
</evidence>
<gene>
    <name evidence="2" type="ORF">SEMRO_1333_G263620.1</name>
</gene>
<dbReference type="AlphaFoldDB" id="A0A9N8ENR8"/>
<comment type="caution">
    <text evidence="2">The sequence shown here is derived from an EMBL/GenBank/DDBJ whole genome shotgun (WGS) entry which is preliminary data.</text>
</comment>
<evidence type="ECO:0000313" key="3">
    <source>
        <dbReference type="Proteomes" id="UP001153069"/>
    </source>
</evidence>
<dbReference type="EMBL" id="CAICTM010001331">
    <property type="protein sequence ID" value="CAB9522706.1"/>
    <property type="molecule type" value="Genomic_DNA"/>
</dbReference>
<dbReference type="Pfam" id="PF00595">
    <property type="entry name" value="PDZ"/>
    <property type="match status" value="2"/>
</dbReference>
<reference evidence="2" key="1">
    <citation type="submission" date="2020-06" db="EMBL/GenBank/DDBJ databases">
        <authorList>
            <consortium name="Plant Systems Biology data submission"/>
        </authorList>
    </citation>
    <scope>NUCLEOTIDE SEQUENCE</scope>
    <source>
        <strain evidence="2">D6</strain>
    </source>
</reference>
<keyword evidence="3" id="KW-1185">Reference proteome</keyword>